<dbReference type="RefSeq" id="WP_084590562.1">
    <property type="nucleotide sequence ID" value="NZ_AVCK01000004.1"/>
</dbReference>
<protein>
    <recommendedName>
        <fullName evidence="4">Cytochrome oxidase maturation protein Cbb3</fullName>
    </recommendedName>
</protein>
<proteinExistence type="predicted"/>
<sequence>MNILLALVPISLVLLLVAIGAFLWAVRRGQFDDLDTPSLDILGDDERPAPAPGRDPARDTRPNAPPNTAPNTMHNAPHVAPHVAPPPRQDD</sequence>
<comment type="caution">
    <text evidence="2">The sequence shown here is derived from an EMBL/GenBank/DDBJ whole genome shotgun (WGS) entry which is preliminary data.</text>
</comment>
<feature type="compositionally biased region" description="Low complexity" evidence="1">
    <location>
        <begin position="69"/>
        <end position="82"/>
    </location>
</feature>
<dbReference type="InterPro" id="IPR004714">
    <property type="entry name" value="Cyt_oxidase_maturation_cbb3"/>
</dbReference>
<dbReference type="STRING" id="1384056.N787_07040"/>
<evidence type="ECO:0008006" key="4">
    <source>
        <dbReference type="Google" id="ProtNLM"/>
    </source>
</evidence>
<dbReference type="Proteomes" id="UP000029393">
    <property type="component" value="Unassembled WGS sequence"/>
</dbReference>
<organism evidence="2 3">
    <name type="scientific">Arenimonas metalli CF5-1</name>
    <dbReference type="NCBI Taxonomy" id="1384056"/>
    <lineage>
        <taxon>Bacteria</taxon>
        <taxon>Pseudomonadati</taxon>
        <taxon>Pseudomonadota</taxon>
        <taxon>Gammaproteobacteria</taxon>
        <taxon>Lysobacterales</taxon>
        <taxon>Lysobacteraceae</taxon>
        <taxon>Arenimonas</taxon>
    </lineage>
</organism>
<dbReference type="PANTHER" id="PTHR41532:SF1">
    <property type="entry name" value="FIXS PROTEIN"/>
    <property type="match status" value="1"/>
</dbReference>
<dbReference type="PATRIC" id="fig|1384056.3.peg.284"/>
<feature type="region of interest" description="Disordered" evidence="1">
    <location>
        <begin position="33"/>
        <end position="91"/>
    </location>
</feature>
<reference evidence="2 3" key="1">
    <citation type="submission" date="2013-09" db="EMBL/GenBank/DDBJ databases">
        <title>Genome sequencing of Arenimonas metalli.</title>
        <authorList>
            <person name="Chen F."/>
            <person name="Wang G."/>
        </authorList>
    </citation>
    <scope>NUCLEOTIDE SEQUENCE [LARGE SCALE GENOMIC DNA]</scope>
    <source>
        <strain evidence="2 3">CF5-1</strain>
    </source>
</reference>
<accession>A0A091B5Q6</accession>
<name>A0A091B5Q6_9GAMM</name>
<dbReference type="NCBIfam" id="TIGR00847">
    <property type="entry name" value="ccoS"/>
    <property type="match status" value="1"/>
</dbReference>
<dbReference type="EMBL" id="AVCK01000004">
    <property type="protein sequence ID" value="KFN47943.1"/>
    <property type="molecule type" value="Genomic_DNA"/>
</dbReference>
<dbReference type="eggNOG" id="COG3197">
    <property type="taxonomic scope" value="Bacteria"/>
</dbReference>
<keyword evidence="3" id="KW-1185">Reference proteome</keyword>
<gene>
    <name evidence="2" type="ORF">N787_07040</name>
</gene>
<evidence type="ECO:0000256" key="1">
    <source>
        <dbReference type="SAM" id="MobiDB-lite"/>
    </source>
</evidence>
<evidence type="ECO:0000313" key="3">
    <source>
        <dbReference type="Proteomes" id="UP000029393"/>
    </source>
</evidence>
<dbReference type="PANTHER" id="PTHR41532">
    <property type="entry name" value="FIXS PROTEIN"/>
    <property type="match status" value="1"/>
</dbReference>
<dbReference type="Pfam" id="PF03597">
    <property type="entry name" value="FixS"/>
    <property type="match status" value="1"/>
</dbReference>
<dbReference type="AlphaFoldDB" id="A0A091B5Q6"/>
<evidence type="ECO:0000313" key="2">
    <source>
        <dbReference type="EMBL" id="KFN47943.1"/>
    </source>
</evidence>